<dbReference type="PANTHER" id="PTHR18968:SF166">
    <property type="entry name" value="2-HYDROXYACYL-COA LYASE 2"/>
    <property type="match status" value="1"/>
</dbReference>
<evidence type="ECO:0000259" key="6">
    <source>
        <dbReference type="Pfam" id="PF02775"/>
    </source>
</evidence>
<dbReference type="InterPro" id="IPR011766">
    <property type="entry name" value="TPP_enzyme_TPP-bd"/>
</dbReference>
<dbReference type="GO" id="GO:0003984">
    <property type="term" value="F:acetolactate synthase activity"/>
    <property type="evidence" value="ECO:0007669"/>
    <property type="project" value="UniProtKB-EC"/>
</dbReference>
<evidence type="ECO:0000259" key="5">
    <source>
        <dbReference type="Pfam" id="PF00205"/>
    </source>
</evidence>
<proteinExistence type="inferred from homology"/>
<evidence type="ECO:0000256" key="2">
    <source>
        <dbReference type="ARBA" id="ARBA00007812"/>
    </source>
</evidence>
<feature type="domain" description="Thiamine pyrophosphate enzyme N-terminal TPP-binding" evidence="7">
    <location>
        <begin position="1"/>
        <end position="118"/>
    </location>
</feature>
<dbReference type="EC" id="2.2.1.6" evidence="8"/>
<dbReference type="HOGENOM" id="CLU_013748_3_4_2"/>
<dbReference type="InterPro" id="IPR029061">
    <property type="entry name" value="THDP-binding"/>
</dbReference>
<comment type="similarity">
    <text evidence="2 4">Belongs to the TPP enzyme family.</text>
</comment>
<evidence type="ECO:0000259" key="7">
    <source>
        <dbReference type="Pfam" id="PF02776"/>
    </source>
</evidence>
<dbReference type="GO" id="GO:0009097">
    <property type="term" value="P:isoleucine biosynthetic process"/>
    <property type="evidence" value="ECO:0007669"/>
    <property type="project" value="TreeGrafter"/>
</dbReference>
<evidence type="ECO:0000313" key="8">
    <source>
        <dbReference type="EMBL" id="AIG98781.1"/>
    </source>
</evidence>
<evidence type="ECO:0000313" key="9">
    <source>
        <dbReference type="Proteomes" id="UP000028501"/>
    </source>
</evidence>
<accession>A0A075WFK2</accession>
<gene>
    <name evidence="8" type="ORF">AFULGI_00020310</name>
</gene>
<name>A0A075WFK2_ARCFL</name>
<dbReference type="Pfam" id="PF02776">
    <property type="entry name" value="TPP_enzyme_N"/>
    <property type="match status" value="1"/>
</dbReference>
<evidence type="ECO:0000256" key="3">
    <source>
        <dbReference type="ARBA" id="ARBA00023052"/>
    </source>
</evidence>
<sequence>MDAAHAVAECLKNFGVGRVYGIIGTSIVDFVDALYDYREEIRYISCRHEQVAASMADAEGRLTGFPGVSLVHAAPGTLNAAIGVANAYKDGSPMVVISGGAKRKLYGKNTMLEVDQQSVMRPITMATFRVEDAAKAQSIIAKAFSIAVRECGPVYVEFAEDVWLEESSSEDVRIEAEKPRAGDAEIESVAEMLREAKKPLILAGFGVNSEEGSELLTQLVEKTSIPVATTGNGRGALDDNHRLCLGRAGFGGGSIHADEALRNSDFLLCLGCQLTDVTTYGYNWMPSGKVVAVTLDREAGKKLNYALVSYSDAVDFLRRLIEKVEGYRAPESWLHEIEVWRKSWEQMVENAVNMEYKGFANPAKFFKKLNEALPENAVVSAGQGMHVLYPQAYVKARRPRSYLAATNHGAMGFGFPAAMTAALLGYTAIAVVGDGEFMMTVQDLETAVRESIPVKVVVVNDNSYRVLYFRQKVQKMGRVYGTLHTNPDFAELAGVFGADGVTVSSDSQIEDAIGEMLNSERPFVLDLRISPDCFAPFNPQPSVRM</sequence>
<dbReference type="GO" id="GO:0044272">
    <property type="term" value="P:sulfur compound biosynthetic process"/>
    <property type="evidence" value="ECO:0007669"/>
    <property type="project" value="UniProtKB-ARBA"/>
</dbReference>
<keyword evidence="8" id="KW-0808">Transferase</keyword>
<evidence type="ECO:0000256" key="1">
    <source>
        <dbReference type="ARBA" id="ARBA00001964"/>
    </source>
</evidence>
<dbReference type="Gene3D" id="3.40.50.970">
    <property type="match status" value="2"/>
</dbReference>
<dbReference type="SUPFAM" id="SSF52518">
    <property type="entry name" value="Thiamin diphosphate-binding fold (THDP-binding)"/>
    <property type="match status" value="2"/>
</dbReference>
<dbReference type="Pfam" id="PF00205">
    <property type="entry name" value="TPP_enzyme_M"/>
    <property type="match status" value="1"/>
</dbReference>
<dbReference type="RefSeq" id="WP_010879276.1">
    <property type="nucleotide sequence ID" value="NZ_CP006577.1"/>
</dbReference>
<dbReference type="EMBL" id="CP006577">
    <property type="protein sequence ID" value="AIG98781.1"/>
    <property type="molecule type" value="Genomic_DNA"/>
</dbReference>
<dbReference type="GeneID" id="24795523"/>
<comment type="cofactor">
    <cofactor evidence="1">
        <name>thiamine diphosphate</name>
        <dbReference type="ChEBI" id="CHEBI:58937"/>
    </cofactor>
</comment>
<dbReference type="Proteomes" id="UP000028501">
    <property type="component" value="Chromosome"/>
</dbReference>
<reference evidence="8 9" key="1">
    <citation type="submission" date="2013-07" db="EMBL/GenBank/DDBJ databases">
        <title>Genome of Archaeoglobus fulgidus.</title>
        <authorList>
            <person name="Fiebig A."/>
            <person name="Birkeland N.-K."/>
        </authorList>
    </citation>
    <scope>NUCLEOTIDE SEQUENCE [LARGE SCALE GENOMIC DNA]</scope>
    <source>
        <strain evidence="8 9">DSM 8774</strain>
    </source>
</reference>
<dbReference type="InterPro" id="IPR029035">
    <property type="entry name" value="DHS-like_NAD/FAD-binding_dom"/>
</dbReference>
<dbReference type="GO" id="GO:0050660">
    <property type="term" value="F:flavin adenine dinucleotide binding"/>
    <property type="evidence" value="ECO:0007669"/>
    <property type="project" value="TreeGrafter"/>
</dbReference>
<feature type="domain" description="Thiamine pyrophosphate enzyme central" evidence="5">
    <location>
        <begin position="186"/>
        <end position="320"/>
    </location>
</feature>
<dbReference type="GO" id="GO:0000287">
    <property type="term" value="F:magnesium ion binding"/>
    <property type="evidence" value="ECO:0007669"/>
    <property type="project" value="InterPro"/>
</dbReference>
<dbReference type="KEGG" id="afg:AFULGI_00020310"/>
<dbReference type="AlphaFoldDB" id="A0A075WFK2"/>
<dbReference type="InterPro" id="IPR045229">
    <property type="entry name" value="TPP_enz"/>
</dbReference>
<dbReference type="CDD" id="cd07035">
    <property type="entry name" value="TPP_PYR_POX_like"/>
    <property type="match status" value="1"/>
</dbReference>
<dbReference type="Gene3D" id="3.40.50.1220">
    <property type="entry name" value="TPP-binding domain"/>
    <property type="match status" value="1"/>
</dbReference>
<dbReference type="GO" id="GO:0005948">
    <property type="term" value="C:acetolactate synthase complex"/>
    <property type="evidence" value="ECO:0007669"/>
    <property type="project" value="TreeGrafter"/>
</dbReference>
<dbReference type="Pfam" id="PF02775">
    <property type="entry name" value="TPP_enzyme_C"/>
    <property type="match status" value="1"/>
</dbReference>
<evidence type="ECO:0000256" key="4">
    <source>
        <dbReference type="RuleBase" id="RU362132"/>
    </source>
</evidence>
<dbReference type="InterPro" id="IPR012000">
    <property type="entry name" value="Thiamin_PyroP_enz_cen_dom"/>
</dbReference>
<organism evidence="8 9">
    <name type="scientific">Archaeoglobus fulgidus DSM 8774</name>
    <dbReference type="NCBI Taxonomy" id="1344584"/>
    <lineage>
        <taxon>Archaea</taxon>
        <taxon>Methanobacteriati</taxon>
        <taxon>Methanobacteriota</taxon>
        <taxon>Archaeoglobi</taxon>
        <taxon>Archaeoglobales</taxon>
        <taxon>Archaeoglobaceae</taxon>
        <taxon>Archaeoglobus</taxon>
    </lineage>
</organism>
<protein>
    <submittedName>
        <fullName evidence="8">Thiamine pyrophosphate-requiring enzyme</fullName>
        <ecNumber evidence="8">2.2.1.6</ecNumber>
    </submittedName>
</protein>
<keyword evidence="3 4" id="KW-0786">Thiamine pyrophosphate</keyword>
<dbReference type="GO" id="GO:0009099">
    <property type="term" value="P:L-valine biosynthetic process"/>
    <property type="evidence" value="ECO:0007669"/>
    <property type="project" value="TreeGrafter"/>
</dbReference>
<feature type="domain" description="Thiamine pyrophosphate enzyme TPP-binding" evidence="6">
    <location>
        <begin position="383"/>
        <end position="526"/>
    </location>
</feature>
<dbReference type="CDD" id="cd00568">
    <property type="entry name" value="TPP_enzymes"/>
    <property type="match status" value="1"/>
</dbReference>
<dbReference type="SUPFAM" id="SSF52467">
    <property type="entry name" value="DHS-like NAD/FAD-binding domain"/>
    <property type="match status" value="1"/>
</dbReference>
<dbReference type="InterPro" id="IPR012001">
    <property type="entry name" value="Thiamin_PyroP_enz_TPP-bd_dom"/>
</dbReference>
<dbReference type="PANTHER" id="PTHR18968">
    <property type="entry name" value="THIAMINE PYROPHOSPHATE ENZYMES"/>
    <property type="match status" value="1"/>
</dbReference>
<dbReference type="GO" id="GO:0030976">
    <property type="term" value="F:thiamine pyrophosphate binding"/>
    <property type="evidence" value="ECO:0007669"/>
    <property type="project" value="InterPro"/>
</dbReference>